<dbReference type="PANTHER" id="PTHR43194">
    <property type="entry name" value="HYDROLASE ALPHA/BETA FOLD FAMILY"/>
    <property type="match status" value="1"/>
</dbReference>
<dbReference type="Proteomes" id="UP000064201">
    <property type="component" value="Chromosome"/>
</dbReference>
<dbReference type="OrthoDB" id="9780744at2"/>
<protein>
    <submittedName>
        <fullName evidence="2">Carboxylesterase</fullName>
    </submittedName>
</protein>
<dbReference type="KEGG" id="tvr:TVD_12865"/>
<dbReference type="Gene3D" id="3.40.50.1820">
    <property type="entry name" value="alpha/beta hydrolase"/>
    <property type="match status" value="1"/>
</dbReference>
<dbReference type="Pfam" id="PF12697">
    <property type="entry name" value="Abhydrolase_6"/>
    <property type="match status" value="1"/>
</dbReference>
<evidence type="ECO:0000313" key="3">
    <source>
        <dbReference type="Proteomes" id="UP000064201"/>
    </source>
</evidence>
<evidence type="ECO:0000313" key="2">
    <source>
        <dbReference type="EMBL" id="AKJ96195.1"/>
    </source>
</evidence>
<dbReference type="InterPro" id="IPR029058">
    <property type="entry name" value="AB_hydrolase_fold"/>
</dbReference>
<name>A0A0G3G4N0_9GAMM</name>
<sequence length="274" mass="28008">MIRKPVAAVQGADVPAAQSQGGAPTLVLLHGWGFSGAVWAPLRAALPGATRVLAPDLPGHGVAGDGETLADAERTAAALIASLPADVECPVWAGWSLGGLVALAAARQWSGPQGLLLIGSSPRFAKADDWPAALPPAELEDFRAALVGGRRRLERRLAMLCARGSQDAASLARRLVAELQAAPASPEGLEAGLALLEAADLRSVWAGLEVPAAAWLEAGDALVPAAVAEDLHGLRPASRIVRGVGGHAEWFARPQSLAGLVVEFLNQCSAGKSA</sequence>
<dbReference type="EMBL" id="CP011367">
    <property type="protein sequence ID" value="AKJ96195.1"/>
    <property type="molecule type" value="Genomic_DNA"/>
</dbReference>
<keyword evidence="3" id="KW-1185">Reference proteome</keyword>
<dbReference type="InterPro" id="IPR050228">
    <property type="entry name" value="Carboxylesterase_BioH"/>
</dbReference>
<evidence type="ECO:0000259" key="1">
    <source>
        <dbReference type="Pfam" id="PF12697"/>
    </source>
</evidence>
<gene>
    <name evidence="2" type="ORF">TVD_12865</name>
</gene>
<dbReference type="RefSeq" id="WP_047251772.1">
    <property type="nucleotide sequence ID" value="NZ_CP011367.1"/>
</dbReference>
<dbReference type="InterPro" id="IPR000073">
    <property type="entry name" value="AB_hydrolase_1"/>
</dbReference>
<dbReference type="PANTHER" id="PTHR43194:SF5">
    <property type="entry name" value="PIMELOYL-[ACYL-CARRIER PROTEIN] METHYL ESTER ESTERASE"/>
    <property type="match status" value="1"/>
</dbReference>
<organism evidence="2 3">
    <name type="scientific">Thioalkalivibrio versutus</name>
    <dbReference type="NCBI Taxonomy" id="106634"/>
    <lineage>
        <taxon>Bacteria</taxon>
        <taxon>Pseudomonadati</taxon>
        <taxon>Pseudomonadota</taxon>
        <taxon>Gammaproteobacteria</taxon>
        <taxon>Chromatiales</taxon>
        <taxon>Ectothiorhodospiraceae</taxon>
        <taxon>Thioalkalivibrio</taxon>
    </lineage>
</organism>
<reference evidence="2 3" key="1">
    <citation type="submission" date="2015-04" db="EMBL/GenBank/DDBJ databases">
        <title>Complete Sequence for the Genome of the Thioalkalivibrio versutus D301.</title>
        <authorList>
            <person name="Mu T."/>
            <person name="Zhou J."/>
            <person name="Xu X."/>
        </authorList>
    </citation>
    <scope>NUCLEOTIDE SEQUENCE [LARGE SCALE GENOMIC DNA]</scope>
    <source>
        <strain evidence="2 3">D301</strain>
    </source>
</reference>
<dbReference type="SUPFAM" id="SSF53474">
    <property type="entry name" value="alpha/beta-Hydrolases"/>
    <property type="match status" value="1"/>
</dbReference>
<accession>A0A0G3G4N0</accession>
<dbReference type="PATRIC" id="fig|106634.4.peg.2623"/>
<dbReference type="AlphaFoldDB" id="A0A0G3G4N0"/>
<dbReference type="STRING" id="106634.TVD_12865"/>
<proteinExistence type="predicted"/>
<feature type="domain" description="AB hydrolase-1" evidence="1">
    <location>
        <begin position="26"/>
        <end position="258"/>
    </location>
</feature>